<dbReference type="Proteomes" id="UP001206925">
    <property type="component" value="Unassembled WGS sequence"/>
</dbReference>
<reference evidence="2" key="1">
    <citation type="submission" date="2022-06" db="EMBL/GenBank/DDBJ databases">
        <title>Uncovering the hologenomic basis of an extraordinary plant invasion.</title>
        <authorList>
            <person name="Bieker V.C."/>
            <person name="Martin M.D."/>
            <person name="Gilbert T."/>
            <person name="Hodgins K."/>
            <person name="Battlay P."/>
            <person name="Petersen B."/>
            <person name="Wilson J."/>
        </authorList>
    </citation>
    <scope>NUCLEOTIDE SEQUENCE</scope>
    <source>
        <strain evidence="2">AA19_3_7</strain>
        <tissue evidence="2">Leaf</tissue>
    </source>
</reference>
<name>A0AAD5GI75_AMBAR</name>
<feature type="region of interest" description="Disordered" evidence="1">
    <location>
        <begin position="324"/>
        <end position="358"/>
    </location>
</feature>
<feature type="compositionally biased region" description="Basic and acidic residues" evidence="1">
    <location>
        <begin position="88"/>
        <end position="102"/>
    </location>
</feature>
<sequence>LKYWQAPNHLRPNVVYRSSQLHLATGSSWSDHRKRFEIELKHGQTTIVSWVQLLKDSGISVDQSPPSSPDAQIHEEDESRINCSKIVPKKEKDEHKSPTREHCRQKKQTAILEATKKTKIGHASTILELETMAADSRKLHGDVEDVVGSKSRLPRELKIKLESVARLAHSSHGRISDGLIMHLMSILGHWLKPKTLKDGSDNETMELHAASKAKYSMDHELEDKICDFYDIYVQGMDEIKSSEIRKFYIQLAALWPTGTMDNHGVRNAICSSKERRRTALQEKGHEKGKRKTVATPEFDEDIHGKAKLVATMVNDTNAPVSTFLDTAVPGTPELDHNLSPPAKRFSPPSPGSCQYPLE</sequence>
<dbReference type="PANTHER" id="PTHR21669">
    <property type="entry name" value="CAPZ-INTERACTING PROTEIN AND RELATED PROTEINS"/>
    <property type="match status" value="1"/>
</dbReference>
<feature type="non-terminal residue" evidence="2">
    <location>
        <position position="1"/>
    </location>
</feature>
<organism evidence="2 3">
    <name type="scientific">Ambrosia artemisiifolia</name>
    <name type="common">Common ragweed</name>
    <dbReference type="NCBI Taxonomy" id="4212"/>
    <lineage>
        <taxon>Eukaryota</taxon>
        <taxon>Viridiplantae</taxon>
        <taxon>Streptophyta</taxon>
        <taxon>Embryophyta</taxon>
        <taxon>Tracheophyta</taxon>
        <taxon>Spermatophyta</taxon>
        <taxon>Magnoliopsida</taxon>
        <taxon>eudicotyledons</taxon>
        <taxon>Gunneridae</taxon>
        <taxon>Pentapetalae</taxon>
        <taxon>asterids</taxon>
        <taxon>campanulids</taxon>
        <taxon>Asterales</taxon>
        <taxon>Asteraceae</taxon>
        <taxon>Asteroideae</taxon>
        <taxon>Heliantheae alliance</taxon>
        <taxon>Heliantheae</taxon>
        <taxon>Ambrosia</taxon>
    </lineage>
</organism>
<protein>
    <submittedName>
        <fullName evidence="2">Uncharacterized protein</fullName>
    </submittedName>
</protein>
<comment type="caution">
    <text evidence="2">The sequence shown here is derived from an EMBL/GenBank/DDBJ whole genome shotgun (WGS) entry which is preliminary data.</text>
</comment>
<evidence type="ECO:0000313" key="3">
    <source>
        <dbReference type="Proteomes" id="UP001206925"/>
    </source>
</evidence>
<feature type="region of interest" description="Disordered" evidence="1">
    <location>
        <begin position="59"/>
        <end position="106"/>
    </location>
</feature>
<gene>
    <name evidence="2" type="ORF">M8C21_000746</name>
</gene>
<evidence type="ECO:0000256" key="1">
    <source>
        <dbReference type="SAM" id="MobiDB-lite"/>
    </source>
</evidence>
<dbReference type="GO" id="GO:0006325">
    <property type="term" value="P:chromatin organization"/>
    <property type="evidence" value="ECO:0007669"/>
    <property type="project" value="TreeGrafter"/>
</dbReference>
<proteinExistence type="predicted"/>
<evidence type="ECO:0000313" key="2">
    <source>
        <dbReference type="EMBL" id="KAI7743547.1"/>
    </source>
</evidence>
<dbReference type="AlphaFoldDB" id="A0AAD5GI75"/>
<dbReference type="GO" id="GO:0005634">
    <property type="term" value="C:nucleus"/>
    <property type="evidence" value="ECO:0007669"/>
    <property type="project" value="TreeGrafter"/>
</dbReference>
<accession>A0AAD5GI75</accession>
<dbReference type="PANTHER" id="PTHR21669:SF40">
    <property type="entry name" value="UBINUCLEIN MIDDLE DOMAIN-CONTAINING PROTEIN"/>
    <property type="match status" value="1"/>
</dbReference>
<keyword evidence="3" id="KW-1185">Reference proteome</keyword>
<dbReference type="EMBL" id="JAMZMK010007713">
    <property type="protein sequence ID" value="KAI7743547.1"/>
    <property type="molecule type" value="Genomic_DNA"/>
</dbReference>